<evidence type="ECO:0000313" key="9">
    <source>
        <dbReference type="EMBL" id="KAJ9542349.1"/>
    </source>
</evidence>
<evidence type="ECO:0000256" key="5">
    <source>
        <dbReference type="ARBA" id="ARBA00022821"/>
    </source>
</evidence>
<dbReference type="FunFam" id="3.40.50.10140:FF:000007">
    <property type="entry name" value="Disease resistance protein (TIR-NBS-LRR class)"/>
    <property type="match status" value="1"/>
</dbReference>
<dbReference type="SUPFAM" id="SSF52540">
    <property type="entry name" value="P-loop containing nucleoside triphosphate hydrolases"/>
    <property type="match status" value="1"/>
</dbReference>
<dbReference type="SMART" id="SM00255">
    <property type="entry name" value="TIR"/>
    <property type="match status" value="1"/>
</dbReference>
<dbReference type="InterPro" id="IPR032675">
    <property type="entry name" value="LRR_dom_sf"/>
</dbReference>
<dbReference type="InterPro" id="IPR058192">
    <property type="entry name" value="WHD_ROQ1-like"/>
</dbReference>
<keyword evidence="6" id="KW-0520">NAD</keyword>
<name>A0AA38SI43_9ASTR</name>
<dbReference type="EMBL" id="JARYMX010000007">
    <property type="protein sequence ID" value="KAJ9542349.1"/>
    <property type="molecule type" value="Genomic_DNA"/>
</dbReference>
<reference evidence="9" key="1">
    <citation type="submission" date="2023-03" db="EMBL/GenBank/DDBJ databases">
        <title>Chromosome-scale reference genome and RAD-based genetic map of yellow starthistle (Centaurea solstitialis) reveal putative structural variation and QTLs associated with invader traits.</title>
        <authorList>
            <person name="Reatini B."/>
            <person name="Cang F.A."/>
            <person name="Jiang Q."/>
            <person name="Mckibben M.T.W."/>
            <person name="Barker M.S."/>
            <person name="Rieseberg L.H."/>
            <person name="Dlugosch K.M."/>
        </authorList>
    </citation>
    <scope>NUCLEOTIDE SEQUENCE</scope>
    <source>
        <strain evidence="9">CAN-66</strain>
        <tissue evidence="9">Leaf</tissue>
    </source>
</reference>
<dbReference type="InterPro" id="IPR003593">
    <property type="entry name" value="AAA+_ATPase"/>
</dbReference>
<evidence type="ECO:0000256" key="4">
    <source>
        <dbReference type="ARBA" id="ARBA00022801"/>
    </source>
</evidence>
<comment type="caution">
    <text evidence="9">The sequence shown here is derived from an EMBL/GenBank/DDBJ whole genome shotgun (WGS) entry which is preliminary data.</text>
</comment>
<organism evidence="9 10">
    <name type="scientific">Centaurea solstitialis</name>
    <name type="common">yellow star-thistle</name>
    <dbReference type="NCBI Taxonomy" id="347529"/>
    <lineage>
        <taxon>Eukaryota</taxon>
        <taxon>Viridiplantae</taxon>
        <taxon>Streptophyta</taxon>
        <taxon>Embryophyta</taxon>
        <taxon>Tracheophyta</taxon>
        <taxon>Spermatophyta</taxon>
        <taxon>Magnoliopsida</taxon>
        <taxon>eudicotyledons</taxon>
        <taxon>Gunneridae</taxon>
        <taxon>Pentapetalae</taxon>
        <taxon>asterids</taxon>
        <taxon>campanulids</taxon>
        <taxon>Asterales</taxon>
        <taxon>Asteraceae</taxon>
        <taxon>Carduoideae</taxon>
        <taxon>Cardueae</taxon>
        <taxon>Centaureinae</taxon>
        <taxon>Centaurea</taxon>
    </lineage>
</organism>
<keyword evidence="5" id="KW-0611">Plant defense</keyword>
<dbReference type="InterPro" id="IPR000157">
    <property type="entry name" value="TIR_dom"/>
</dbReference>
<keyword evidence="3" id="KW-0677">Repeat</keyword>
<dbReference type="PANTHER" id="PTHR11017">
    <property type="entry name" value="LEUCINE-RICH REPEAT-CONTAINING PROTEIN"/>
    <property type="match status" value="1"/>
</dbReference>
<dbReference type="Gene3D" id="3.40.50.10140">
    <property type="entry name" value="Toll/interleukin-1 receptor homology (TIR) domain"/>
    <property type="match status" value="1"/>
</dbReference>
<feature type="domain" description="TIR" evidence="8">
    <location>
        <begin position="19"/>
        <end position="188"/>
    </location>
</feature>
<evidence type="ECO:0000313" key="10">
    <source>
        <dbReference type="Proteomes" id="UP001172457"/>
    </source>
</evidence>
<dbReference type="Pfam" id="PF20160">
    <property type="entry name" value="C-JID"/>
    <property type="match status" value="1"/>
</dbReference>
<dbReference type="Gene3D" id="3.40.50.300">
    <property type="entry name" value="P-loop containing nucleotide triphosphate hydrolases"/>
    <property type="match status" value="1"/>
</dbReference>
<dbReference type="InterPro" id="IPR044974">
    <property type="entry name" value="Disease_R_plants"/>
</dbReference>
<dbReference type="AlphaFoldDB" id="A0AA38SI43"/>
<dbReference type="InterPro" id="IPR027417">
    <property type="entry name" value="P-loop_NTPase"/>
</dbReference>
<dbReference type="Pfam" id="PF23286">
    <property type="entry name" value="LRR_13"/>
    <property type="match status" value="1"/>
</dbReference>
<dbReference type="InterPro" id="IPR042197">
    <property type="entry name" value="Apaf_helical"/>
</dbReference>
<evidence type="ECO:0000256" key="7">
    <source>
        <dbReference type="ARBA" id="ARBA00047304"/>
    </source>
</evidence>
<dbReference type="InterPro" id="IPR035897">
    <property type="entry name" value="Toll_tir_struct_dom_sf"/>
</dbReference>
<dbReference type="Gene3D" id="3.80.10.10">
    <property type="entry name" value="Ribonuclease Inhibitor"/>
    <property type="match status" value="3"/>
</dbReference>
<dbReference type="InterPro" id="IPR058546">
    <property type="entry name" value="RPS4B/Roq1-like_LRR"/>
</dbReference>
<keyword evidence="10" id="KW-1185">Reference proteome</keyword>
<dbReference type="PRINTS" id="PR00364">
    <property type="entry name" value="DISEASERSIST"/>
</dbReference>
<protein>
    <recommendedName>
        <fullName evidence="1">ADP-ribosyl cyclase/cyclic ADP-ribose hydrolase</fullName>
        <ecNumber evidence="1">3.2.2.6</ecNumber>
    </recommendedName>
</protein>
<accession>A0AA38SI43</accession>
<dbReference type="PANTHER" id="PTHR11017:SF479">
    <property type="entry name" value="DISEASE RESISTANCE PROTEIN (TIR-NBS-LRR CLASS) FAMILY"/>
    <property type="match status" value="1"/>
</dbReference>
<dbReference type="GO" id="GO:0006952">
    <property type="term" value="P:defense response"/>
    <property type="evidence" value="ECO:0007669"/>
    <property type="project" value="InterPro"/>
</dbReference>
<dbReference type="GO" id="GO:0007165">
    <property type="term" value="P:signal transduction"/>
    <property type="evidence" value="ECO:0007669"/>
    <property type="project" value="InterPro"/>
</dbReference>
<evidence type="ECO:0000256" key="6">
    <source>
        <dbReference type="ARBA" id="ARBA00023027"/>
    </source>
</evidence>
<evidence type="ECO:0000259" key="8">
    <source>
        <dbReference type="PROSITE" id="PS50104"/>
    </source>
</evidence>
<comment type="catalytic activity">
    <reaction evidence="7">
        <text>NAD(+) + H2O = ADP-D-ribose + nicotinamide + H(+)</text>
        <dbReference type="Rhea" id="RHEA:16301"/>
        <dbReference type="ChEBI" id="CHEBI:15377"/>
        <dbReference type="ChEBI" id="CHEBI:15378"/>
        <dbReference type="ChEBI" id="CHEBI:17154"/>
        <dbReference type="ChEBI" id="CHEBI:57540"/>
        <dbReference type="ChEBI" id="CHEBI:57967"/>
        <dbReference type="EC" id="3.2.2.6"/>
    </reaction>
    <physiologicalReaction direction="left-to-right" evidence="7">
        <dbReference type="Rhea" id="RHEA:16302"/>
    </physiologicalReaction>
</comment>
<dbReference type="GO" id="GO:0061809">
    <property type="term" value="F:NAD+ nucleosidase activity, cyclic ADP-ribose generating"/>
    <property type="evidence" value="ECO:0007669"/>
    <property type="project" value="UniProtKB-EC"/>
</dbReference>
<dbReference type="InterPro" id="IPR045344">
    <property type="entry name" value="C-JID"/>
</dbReference>
<dbReference type="InterPro" id="IPR002182">
    <property type="entry name" value="NB-ARC"/>
</dbReference>
<evidence type="ECO:0000256" key="2">
    <source>
        <dbReference type="ARBA" id="ARBA00022614"/>
    </source>
</evidence>
<gene>
    <name evidence="9" type="ORF">OSB04_028855</name>
</gene>
<dbReference type="PROSITE" id="PS50104">
    <property type="entry name" value="TIR"/>
    <property type="match status" value="1"/>
</dbReference>
<dbReference type="SMART" id="SM00382">
    <property type="entry name" value="AAA"/>
    <property type="match status" value="1"/>
</dbReference>
<dbReference type="Gene3D" id="1.10.8.430">
    <property type="entry name" value="Helical domain of apoptotic protease-activating factors"/>
    <property type="match status" value="1"/>
</dbReference>
<dbReference type="Pfam" id="PF01582">
    <property type="entry name" value="TIR"/>
    <property type="match status" value="1"/>
</dbReference>
<dbReference type="SUPFAM" id="SSF52058">
    <property type="entry name" value="L domain-like"/>
    <property type="match status" value="1"/>
</dbReference>
<dbReference type="Proteomes" id="UP001172457">
    <property type="component" value="Chromosome 7"/>
</dbReference>
<sequence>MASFDSSPPSSSSEPPEKWTYDVFLSFQGKDTRHTFVDRLYAALVRKGIYAFKDDEMIRRGKLISTELLKSIEQSMFAVIVFSENFANSSWCLDELAKIMECRDRLGQKVLPVFYHVNPSDVRGQKQGFATAFRKHEEEFMGETDKVNKWREALAAAANLSGWHILKIVDRDESSFIDKIVQEIYSSIRPRGMENNLIGIKSRVDALNSLLATEATEEVLIVGICGMGGIGKTTIARALFGRIAYKFEGSSFVNDVRENSCSKKDICALQEKILRDILVTQHVTMIQDPEHGADMIRKRLRNKKVLLALDDVDNNIQLEFLAAQRKWFGPGSRIVITTRNEHLLSDANAKYRPPILLEDQALGLFCRHAFRKNSPPSGYEELSYRAICYTGCLPLALKVLGSFFYKRQGDVWRSALNRLAKKQNTEIFETLKLSFDGLDDSEKEIFLDIACFFKGTDEEHVTRVLDSFGFDPVIGITVLIEKSLITITNKRLDMHDLIQEMGRQIVGSSFPNSRLWQLEQIHDFVSRNKKLKAIEAIVLPYRQHKTERYDEELGFRANVFETMKNLRLLDIDQKFTSREPTILPDDLQWLRWNEYPFSYLPRAHMHKLVGLEMFYGRIKQLWKGQKILPNLKFIHLQRLGWLTKFPDVSGAPNIERLVLSYCESLVEVHESLGSHRRLVYLDMSGCERLVCLPSKIEIESLETLKLSDCYRLERFPEVAPCMVKLSSLYLDSCFRIEELPSSIGYLSSLSLLHLQNCKSLMNIPDSICELQQLKSLQLQNCEKLQELPEELGSMKNLEDLGLGITGYVGDLEGPESINFRALKDLCSLRKLDLSRRQIRHEDFPVNLHGFSSLEELHLSGNSELIELPTSISHLSRLKHLELNECCQLQKLHALPSGIQVLRASDCSSLEKIKDLSKEYEWLYKIWLVGCVKLLEDQENERYLENMLQESFLKKCANVDHRLSIAIPGSKIPSWFRDEQDGHQITLKLAHKCDTQIMGFAVCGLFQGVHMGCCSPEIIFTIVNDDKSVPNSEVDCTIASEAMENGNVWISYMPFRFFQQMYHDSEREDWSHVEGNLVMSLRLQSGEEAVRCGAHIVYKQDAESVQKVKTCIPDYRNLEYSHGSGNTRICLEMYMSPWCL</sequence>
<keyword evidence="4" id="KW-0378">Hydrolase</keyword>
<keyword evidence="2" id="KW-0433">Leucine-rich repeat</keyword>
<proteinExistence type="predicted"/>
<dbReference type="EC" id="3.2.2.6" evidence="1"/>
<dbReference type="SUPFAM" id="SSF52200">
    <property type="entry name" value="Toll/Interleukin receptor TIR domain"/>
    <property type="match status" value="1"/>
</dbReference>
<dbReference type="GO" id="GO:0043531">
    <property type="term" value="F:ADP binding"/>
    <property type="evidence" value="ECO:0007669"/>
    <property type="project" value="InterPro"/>
</dbReference>
<dbReference type="Pfam" id="PF00931">
    <property type="entry name" value="NB-ARC"/>
    <property type="match status" value="1"/>
</dbReference>
<evidence type="ECO:0000256" key="3">
    <source>
        <dbReference type="ARBA" id="ARBA00022737"/>
    </source>
</evidence>
<evidence type="ECO:0000256" key="1">
    <source>
        <dbReference type="ARBA" id="ARBA00011982"/>
    </source>
</evidence>
<dbReference type="Pfam" id="PF23282">
    <property type="entry name" value="WHD_ROQ1"/>
    <property type="match status" value="1"/>
</dbReference>